<dbReference type="PANTHER" id="PTHR21310:SF51">
    <property type="entry name" value="AMINOGLYCOSIDE PHOSPHOTRANSFERASE DOMAIN-CONTAINING PROTEIN"/>
    <property type="match status" value="1"/>
</dbReference>
<keyword evidence="2" id="KW-1185">Reference proteome</keyword>
<sequence length="94" mass="10821">FNLAIMMGLFRNKEIEQYVIRIPAHGTEALWTKADKYLLQNQVALMEHIRLNCPTVPVPKVFSYSATLDNPLGVPYILMQKLEGLRAGEIWFDE</sequence>
<dbReference type="AlphaFoldDB" id="A0A6A5TSP5"/>
<gene>
    <name evidence="1" type="ORF">CC80DRAFT_364828</name>
</gene>
<evidence type="ECO:0008006" key="3">
    <source>
        <dbReference type="Google" id="ProtNLM"/>
    </source>
</evidence>
<evidence type="ECO:0000313" key="2">
    <source>
        <dbReference type="Proteomes" id="UP000800035"/>
    </source>
</evidence>
<evidence type="ECO:0000313" key="1">
    <source>
        <dbReference type="EMBL" id="KAF1955304.1"/>
    </source>
</evidence>
<dbReference type="OrthoDB" id="10003767at2759"/>
<accession>A0A6A5TSP5</accession>
<feature type="non-terminal residue" evidence="1">
    <location>
        <position position="94"/>
    </location>
</feature>
<protein>
    <recommendedName>
        <fullName evidence="3">Aminoglycoside phosphotransferase domain-containing protein</fullName>
    </recommendedName>
</protein>
<name>A0A6A5TSP5_9PLEO</name>
<feature type="non-terminal residue" evidence="1">
    <location>
        <position position="1"/>
    </location>
</feature>
<organism evidence="1 2">
    <name type="scientific">Byssothecium circinans</name>
    <dbReference type="NCBI Taxonomy" id="147558"/>
    <lineage>
        <taxon>Eukaryota</taxon>
        <taxon>Fungi</taxon>
        <taxon>Dikarya</taxon>
        <taxon>Ascomycota</taxon>
        <taxon>Pezizomycotina</taxon>
        <taxon>Dothideomycetes</taxon>
        <taxon>Pleosporomycetidae</taxon>
        <taxon>Pleosporales</taxon>
        <taxon>Massarineae</taxon>
        <taxon>Massarinaceae</taxon>
        <taxon>Byssothecium</taxon>
    </lineage>
</organism>
<dbReference type="Proteomes" id="UP000800035">
    <property type="component" value="Unassembled WGS sequence"/>
</dbReference>
<proteinExistence type="predicted"/>
<reference evidence="1" key="1">
    <citation type="journal article" date="2020" name="Stud. Mycol.">
        <title>101 Dothideomycetes genomes: a test case for predicting lifestyles and emergence of pathogens.</title>
        <authorList>
            <person name="Haridas S."/>
            <person name="Albert R."/>
            <person name="Binder M."/>
            <person name="Bloem J."/>
            <person name="Labutti K."/>
            <person name="Salamov A."/>
            <person name="Andreopoulos B."/>
            <person name="Baker S."/>
            <person name="Barry K."/>
            <person name="Bills G."/>
            <person name="Bluhm B."/>
            <person name="Cannon C."/>
            <person name="Castanera R."/>
            <person name="Culley D."/>
            <person name="Daum C."/>
            <person name="Ezra D."/>
            <person name="Gonzalez J."/>
            <person name="Henrissat B."/>
            <person name="Kuo A."/>
            <person name="Liang C."/>
            <person name="Lipzen A."/>
            <person name="Lutzoni F."/>
            <person name="Magnuson J."/>
            <person name="Mondo S."/>
            <person name="Nolan M."/>
            <person name="Ohm R."/>
            <person name="Pangilinan J."/>
            <person name="Park H.-J."/>
            <person name="Ramirez L."/>
            <person name="Alfaro M."/>
            <person name="Sun H."/>
            <person name="Tritt A."/>
            <person name="Yoshinaga Y."/>
            <person name="Zwiers L.-H."/>
            <person name="Turgeon B."/>
            <person name="Goodwin S."/>
            <person name="Spatafora J."/>
            <person name="Crous P."/>
            <person name="Grigoriev I."/>
        </authorList>
    </citation>
    <scope>NUCLEOTIDE SEQUENCE</scope>
    <source>
        <strain evidence="1">CBS 675.92</strain>
    </source>
</reference>
<dbReference type="EMBL" id="ML976995">
    <property type="protein sequence ID" value="KAF1955304.1"/>
    <property type="molecule type" value="Genomic_DNA"/>
</dbReference>
<dbReference type="InterPro" id="IPR051678">
    <property type="entry name" value="AGP_Transferase"/>
</dbReference>
<dbReference type="PANTHER" id="PTHR21310">
    <property type="entry name" value="AMINOGLYCOSIDE PHOSPHOTRANSFERASE-RELATED-RELATED"/>
    <property type="match status" value="1"/>
</dbReference>